<keyword evidence="4" id="KW-0028">Amino-acid biosynthesis</keyword>
<dbReference type="GO" id="GO:0005737">
    <property type="term" value="C:cytoplasm"/>
    <property type="evidence" value="ECO:0007669"/>
    <property type="project" value="UniProtKB-SubCell"/>
</dbReference>
<comment type="subcellular location">
    <subcellularLocation>
        <location evidence="4">Cytoplasm</location>
    </subcellularLocation>
</comment>
<dbReference type="PROSITE" id="PS00521">
    <property type="entry name" value="P5CR"/>
    <property type="match status" value="1"/>
</dbReference>
<dbReference type="Pfam" id="PF03807">
    <property type="entry name" value="F420_oxidored"/>
    <property type="match status" value="1"/>
</dbReference>
<feature type="domain" description="Pyrroline-5-carboxylate reductase dimerisation" evidence="7">
    <location>
        <begin position="146"/>
        <end position="244"/>
    </location>
</feature>
<comment type="catalytic activity">
    <reaction evidence="4">
        <text>L-proline + NAD(+) = (S)-1-pyrroline-5-carboxylate + NADH + 2 H(+)</text>
        <dbReference type="Rhea" id="RHEA:14105"/>
        <dbReference type="ChEBI" id="CHEBI:15378"/>
        <dbReference type="ChEBI" id="CHEBI:17388"/>
        <dbReference type="ChEBI" id="CHEBI:57540"/>
        <dbReference type="ChEBI" id="CHEBI:57945"/>
        <dbReference type="ChEBI" id="CHEBI:60039"/>
        <dbReference type="EC" id="1.5.1.2"/>
    </reaction>
</comment>
<evidence type="ECO:0000256" key="5">
    <source>
        <dbReference type="PIRSR" id="PIRSR000193-1"/>
    </source>
</evidence>
<comment type="similarity">
    <text evidence="1 4">Belongs to the pyrroline-5-carboxylate reductase family.</text>
</comment>
<evidence type="ECO:0000259" key="7">
    <source>
        <dbReference type="Pfam" id="PF14748"/>
    </source>
</evidence>
<dbReference type="InterPro" id="IPR000304">
    <property type="entry name" value="Pyrroline-COOH_reductase"/>
</dbReference>
<gene>
    <name evidence="4 8" type="primary">proC</name>
    <name evidence="8" type="ORF">CLAN_0014</name>
</gene>
<dbReference type="InterPro" id="IPR053790">
    <property type="entry name" value="P5CR-like_CS"/>
</dbReference>
<name>A0A1X9SKP8_9BACT</name>
<comment type="catalytic activity">
    <reaction evidence="4">
        <text>L-proline + NADP(+) = (S)-1-pyrroline-5-carboxylate + NADPH + 2 H(+)</text>
        <dbReference type="Rhea" id="RHEA:14109"/>
        <dbReference type="ChEBI" id="CHEBI:15378"/>
        <dbReference type="ChEBI" id="CHEBI:17388"/>
        <dbReference type="ChEBI" id="CHEBI:57783"/>
        <dbReference type="ChEBI" id="CHEBI:58349"/>
        <dbReference type="ChEBI" id="CHEBI:60039"/>
        <dbReference type="EC" id="1.5.1.2"/>
    </reaction>
</comment>
<dbReference type="HAMAP" id="MF_01925">
    <property type="entry name" value="P5C_reductase"/>
    <property type="match status" value="1"/>
</dbReference>
<feature type="binding site" evidence="5">
    <location>
        <begin position="62"/>
        <end position="65"/>
    </location>
    <ligand>
        <name>NADP(+)</name>
        <dbReference type="ChEBI" id="CHEBI:58349"/>
    </ligand>
</feature>
<evidence type="ECO:0000313" key="8">
    <source>
        <dbReference type="EMBL" id="ARQ96798.1"/>
    </source>
</evidence>
<dbReference type="SUPFAM" id="SSF48179">
    <property type="entry name" value="6-phosphogluconate dehydrogenase C-terminal domain-like"/>
    <property type="match status" value="1"/>
</dbReference>
<dbReference type="GO" id="GO:0055129">
    <property type="term" value="P:L-proline biosynthetic process"/>
    <property type="evidence" value="ECO:0007669"/>
    <property type="project" value="UniProtKB-UniRule"/>
</dbReference>
<dbReference type="GO" id="GO:0004735">
    <property type="term" value="F:pyrroline-5-carboxylate reductase activity"/>
    <property type="evidence" value="ECO:0007669"/>
    <property type="project" value="UniProtKB-UniRule"/>
</dbReference>
<dbReference type="EC" id="1.5.1.2" evidence="4"/>
<reference evidence="9" key="2">
    <citation type="journal article" date="2017" name="Genome Biol. Evol.">
        <title>Comparative genomic analysis identifies a Campylobacter clade deficient in selenium metabolism.</title>
        <authorList>
            <person name="Miller W.G."/>
            <person name="Yee E."/>
            <person name="Lopes B.S."/>
            <person name="Chapman M.H."/>
            <person name="Huynh S."/>
            <person name="Bono J.L."/>
            <person name="Parker C.T."/>
            <person name="Strachan N.J.C."/>
            <person name="Forbes K.J."/>
        </authorList>
    </citation>
    <scope>NUCLEOTIDE SEQUENCE [LARGE SCALE GENOMIC DNA]</scope>
    <source>
        <strain evidence="9">NCTC 13004</strain>
    </source>
</reference>
<keyword evidence="4" id="KW-0641">Proline biosynthesis</keyword>
<dbReference type="KEGG" id="clx:CLAN_0014"/>
<organism evidence="8 9">
    <name type="scientific">Campylobacter lanienae NCTC 13004</name>
    <dbReference type="NCBI Taxonomy" id="1031753"/>
    <lineage>
        <taxon>Bacteria</taxon>
        <taxon>Pseudomonadati</taxon>
        <taxon>Campylobacterota</taxon>
        <taxon>Epsilonproteobacteria</taxon>
        <taxon>Campylobacterales</taxon>
        <taxon>Campylobacteraceae</taxon>
        <taxon>Campylobacter</taxon>
    </lineage>
</organism>
<evidence type="ECO:0000313" key="9">
    <source>
        <dbReference type="Proteomes" id="UP000202031"/>
    </source>
</evidence>
<keyword evidence="3 4" id="KW-0560">Oxidoreductase</keyword>
<comment type="function">
    <text evidence="4">Catalyzes the reduction of 1-pyrroline-5-carboxylate (PCA) to L-proline.</text>
</comment>
<dbReference type="InterPro" id="IPR029036">
    <property type="entry name" value="P5CR_dimer"/>
</dbReference>
<evidence type="ECO:0000256" key="3">
    <source>
        <dbReference type="ARBA" id="ARBA00023002"/>
    </source>
</evidence>
<feature type="domain" description="Pyrroline-5-carboxylate reductase catalytic N-terminal" evidence="6">
    <location>
        <begin position="2"/>
        <end position="87"/>
    </location>
</feature>
<comment type="pathway">
    <text evidence="4">Amino-acid biosynthesis; L-proline biosynthesis; L-proline from L-glutamate 5-semialdehyde: step 1/1.</text>
</comment>
<dbReference type="InterPro" id="IPR028939">
    <property type="entry name" value="P5C_Rdtase_cat_N"/>
</dbReference>
<sequence>MKITIIGAGNMGLAMANGLKLSGFEVSFAGRLSDRLEALKGEFEVEIIDQNYDISDKNIILAIKPNALEWFVNLAKGRANLIISVLARTSLEQIQAINAINHAICLPNIAAKYQKSINPYIAIGDTNLVEKILNGFGKAVKFDSKSTFDAASIISGCAPAYLALVAEAINTAAVRSGLRLDEAQAMTSGLFDSFAGLIKDTYPALIKDSICSPAGTTIEGVCELEKAGVRTAFIEAIRASLMKQRG</sequence>
<feature type="binding site" evidence="5">
    <location>
        <begin position="6"/>
        <end position="11"/>
    </location>
    <ligand>
        <name>NADP(+)</name>
        <dbReference type="ChEBI" id="CHEBI:58349"/>
    </ligand>
</feature>
<dbReference type="Proteomes" id="UP000202031">
    <property type="component" value="Chromosome"/>
</dbReference>
<dbReference type="GeneID" id="46920489"/>
<keyword evidence="2 4" id="KW-0521">NADP</keyword>
<dbReference type="Gene3D" id="3.40.50.720">
    <property type="entry name" value="NAD(P)-binding Rossmann-like Domain"/>
    <property type="match status" value="1"/>
</dbReference>
<dbReference type="InterPro" id="IPR036291">
    <property type="entry name" value="NAD(P)-bd_dom_sf"/>
</dbReference>
<dbReference type="Gene3D" id="1.10.3730.10">
    <property type="entry name" value="ProC C-terminal domain-like"/>
    <property type="match status" value="1"/>
</dbReference>
<dbReference type="SUPFAM" id="SSF51735">
    <property type="entry name" value="NAD(P)-binding Rossmann-fold domains"/>
    <property type="match status" value="1"/>
</dbReference>
<reference evidence="9" key="1">
    <citation type="journal article" date="2017" name="Genome Biol. Evol.">
        <title>Comparative Genomic Analysis Identifies a Campylobacter Clade Deficient in Selenium Metabolism.</title>
        <authorList>
            <person name="Miller W.G."/>
            <person name="Yee E."/>
            <person name="Lopes B.S."/>
            <person name="Chapman M.H."/>
            <person name="Huynh S."/>
            <person name="Bono J.L."/>
            <person name="Parker C.T."/>
            <person name="Strachan N.J.C."/>
            <person name="Forbes K.J."/>
        </authorList>
    </citation>
    <scope>NUCLEOTIDE SEQUENCE [LARGE SCALE GENOMIC DNA]</scope>
    <source>
        <strain evidence="9">NCTC 13004</strain>
    </source>
</reference>
<feature type="binding site" evidence="5">
    <location>
        <position position="51"/>
    </location>
    <ligand>
        <name>NADPH</name>
        <dbReference type="ChEBI" id="CHEBI:57783"/>
    </ligand>
</feature>
<evidence type="ECO:0000256" key="1">
    <source>
        <dbReference type="ARBA" id="ARBA00005525"/>
    </source>
</evidence>
<evidence type="ECO:0000256" key="4">
    <source>
        <dbReference type="HAMAP-Rule" id="MF_01925"/>
    </source>
</evidence>
<dbReference type="PIRSF" id="PIRSF000193">
    <property type="entry name" value="Pyrrol-5-carb_rd"/>
    <property type="match status" value="1"/>
</dbReference>
<dbReference type="EMBL" id="CP015578">
    <property type="protein sequence ID" value="ARQ96798.1"/>
    <property type="molecule type" value="Genomic_DNA"/>
</dbReference>
<protein>
    <recommendedName>
        <fullName evidence="4">Pyrroline-5-carboxylate reductase</fullName>
        <shortName evidence="4">P5C reductase</shortName>
        <shortName evidence="4">P5CR</shortName>
        <ecNumber evidence="4">1.5.1.2</ecNumber>
    </recommendedName>
    <alternativeName>
        <fullName evidence="4">PCA reductase</fullName>
    </alternativeName>
</protein>
<dbReference type="Pfam" id="PF14748">
    <property type="entry name" value="P5CR_dimer"/>
    <property type="match status" value="1"/>
</dbReference>
<dbReference type="RefSeq" id="WP_100590268.1">
    <property type="nucleotide sequence ID" value="NZ_CP015578.1"/>
</dbReference>
<dbReference type="UniPathway" id="UPA00098">
    <property type="reaction ID" value="UER00361"/>
</dbReference>
<dbReference type="PANTHER" id="PTHR11645">
    <property type="entry name" value="PYRROLINE-5-CARBOXYLATE REDUCTASE"/>
    <property type="match status" value="1"/>
</dbReference>
<proteinExistence type="inferred from homology"/>
<keyword evidence="4" id="KW-0963">Cytoplasm</keyword>
<evidence type="ECO:0000259" key="6">
    <source>
        <dbReference type="Pfam" id="PF03807"/>
    </source>
</evidence>
<dbReference type="AlphaFoldDB" id="A0A1X9SKP8"/>
<accession>A0A1X9SKP8</accession>
<dbReference type="InterPro" id="IPR008927">
    <property type="entry name" value="6-PGluconate_DH-like_C_sf"/>
</dbReference>
<evidence type="ECO:0000256" key="2">
    <source>
        <dbReference type="ARBA" id="ARBA00022857"/>
    </source>
</evidence>
<dbReference type="PANTHER" id="PTHR11645:SF0">
    <property type="entry name" value="PYRROLINE-5-CARBOXYLATE REDUCTASE 3"/>
    <property type="match status" value="1"/>
</dbReference>